<feature type="domain" description="SiaC family regulatory phosphoprotein" evidence="1">
    <location>
        <begin position="6"/>
        <end position="125"/>
    </location>
</feature>
<evidence type="ECO:0000313" key="3">
    <source>
        <dbReference type="Proteomes" id="UP000192738"/>
    </source>
</evidence>
<gene>
    <name evidence="2" type="ORF">SAMN04488500_104191</name>
</gene>
<keyword evidence="3" id="KW-1185">Reference proteome</keyword>
<sequence length="130" mass="15434">MKGLYVEKTKSTPEIQFEPEKFKLRIEGQSYPENAFKFYEPIFAWIDDYLQQLEAEVVLEIYFHMPYINTSSSKCVMMLLEKLEDAYQAGKKVAIRWYYDVENETALECAEEFREDLTIPFEISSVEEVK</sequence>
<accession>A0A1W1ZUJ1</accession>
<dbReference type="Pfam" id="PF09345">
    <property type="entry name" value="SiaC"/>
    <property type="match status" value="1"/>
</dbReference>
<evidence type="ECO:0000259" key="1">
    <source>
        <dbReference type="Pfam" id="PF09345"/>
    </source>
</evidence>
<dbReference type="AlphaFoldDB" id="A0A1W1ZUJ1"/>
<organism evidence="2 3">
    <name type="scientific">Sporomusa malonica</name>
    <dbReference type="NCBI Taxonomy" id="112901"/>
    <lineage>
        <taxon>Bacteria</taxon>
        <taxon>Bacillati</taxon>
        <taxon>Bacillota</taxon>
        <taxon>Negativicutes</taxon>
        <taxon>Selenomonadales</taxon>
        <taxon>Sporomusaceae</taxon>
        <taxon>Sporomusa</taxon>
    </lineage>
</organism>
<dbReference type="STRING" id="112901.SAMN04488500_104191"/>
<dbReference type="Proteomes" id="UP000192738">
    <property type="component" value="Unassembled WGS sequence"/>
</dbReference>
<protein>
    <recommendedName>
        <fullName evidence="1">SiaC family regulatory phosphoprotein domain-containing protein</fullName>
    </recommendedName>
</protein>
<proteinExistence type="predicted"/>
<dbReference type="RefSeq" id="WP_084574843.1">
    <property type="nucleotide sequence ID" value="NZ_CP155572.1"/>
</dbReference>
<name>A0A1W1ZUJ1_9FIRM</name>
<evidence type="ECO:0000313" key="2">
    <source>
        <dbReference type="EMBL" id="SMC51771.1"/>
    </source>
</evidence>
<dbReference type="EMBL" id="FWXI01000004">
    <property type="protein sequence ID" value="SMC51771.1"/>
    <property type="molecule type" value="Genomic_DNA"/>
</dbReference>
<dbReference type="InterPro" id="IPR018530">
    <property type="entry name" value="SiaC"/>
</dbReference>
<dbReference type="OrthoDB" id="5297629at2"/>
<reference evidence="2 3" key="1">
    <citation type="submission" date="2017-04" db="EMBL/GenBank/DDBJ databases">
        <authorList>
            <person name="Afonso C.L."/>
            <person name="Miller P.J."/>
            <person name="Scott M.A."/>
            <person name="Spackman E."/>
            <person name="Goraichik I."/>
            <person name="Dimitrov K.M."/>
            <person name="Suarez D.L."/>
            <person name="Swayne D.E."/>
        </authorList>
    </citation>
    <scope>NUCLEOTIDE SEQUENCE [LARGE SCALE GENOMIC DNA]</scope>
    <source>
        <strain evidence="2 3">DSM 5090</strain>
    </source>
</reference>